<name>J3NUE3_GAET3</name>
<dbReference type="eggNOG" id="ENOG502QVMS">
    <property type="taxonomic scope" value="Eukaryota"/>
</dbReference>
<reference evidence="2" key="3">
    <citation type="submission" date="2010-09" db="EMBL/GenBank/DDBJ databases">
        <title>Annotation of Gaeumannomyces graminis var. tritici R3-111a-1.</title>
        <authorList>
            <consortium name="The Broad Institute Genome Sequencing Platform"/>
            <person name="Ma L.-J."/>
            <person name="Dead R."/>
            <person name="Young S.K."/>
            <person name="Zeng Q."/>
            <person name="Gargeya S."/>
            <person name="Fitzgerald M."/>
            <person name="Haas B."/>
            <person name="Abouelleil A."/>
            <person name="Alvarado L."/>
            <person name="Arachchi H.M."/>
            <person name="Berlin A."/>
            <person name="Brown A."/>
            <person name="Chapman S.B."/>
            <person name="Chen Z."/>
            <person name="Dunbar C."/>
            <person name="Freedman E."/>
            <person name="Gearin G."/>
            <person name="Gellesch M."/>
            <person name="Goldberg J."/>
            <person name="Griggs A."/>
            <person name="Gujja S."/>
            <person name="Heiman D."/>
            <person name="Howarth C."/>
            <person name="Larson L."/>
            <person name="Lui A."/>
            <person name="MacDonald P.J.P."/>
            <person name="Mehta T."/>
            <person name="Montmayeur A."/>
            <person name="Murphy C."/>
            <person name="Neiman D."/>
            <person name="Pearson M."/>
            <person name="Priest M."/>
            <person name="Roberts A."/>
            <person name="Saif S."/>
            <person name="Shea T."/>
            <person name="Shenoy N."/>
            <person name="Sisk P."/>
            <person name="Stolte C."/>
            <person name="Sykes S."/>
            <person name="Yandava C."/>
            <person name="Wortman J."/>
            <person name="Nusbaum C."/>
            <person name="Birren B."/>
        </authorList>
    </citation>
    <scope>NUCLEOTIDE SEQUENCE</scope>
    <source>
        <strain evidence="2">R3-111a-1</strain>
    </source>
</reference>
<reference evidence="4" key="1">
    <citation type="submission" date="2010-07" db="EMBL/GenBank/DDBJ databases">
        <title>The genome sequence of Gaeumannomyces graminis var. tritici strain R3-111a-1.</title>
        <authorList>
            <consortium name="The Broad Institute Genome Sequencing Platform"/>
            <person name="Ma L.-J."/>
            <person name="Dead R."/>
            <person name="Young S."/>
            <person name="Zeng Q."/>
            <person name="Koehrsen M."/>
            <person name="Alvarado L."/>
            <person name="Berlin A."/>
            <person name="Chapman S.B."/>
            <person name="Chen Z."/>
            <person name="Freedman E."/>
            <person name="Gellesch M."/>
            <person name="Goldberg J."/>
            <person name="Griggs A."/>
            <person name="Gujja S."/>
            <person name="Heilman E.R."/>
            <person name="Heiman D."/>
            <person name="Hepburn T."/>
            <person name="Howarth C."/>
            <person name="Jen D."/>
            <person name="Larson L."/>
            <person name="Mehta T."/>
            <person name="Neiman D."/>
            <person name="Pearson M."/>
            <person name="Roberts A."/>
            <person name="Saif S."/>
            <person name="Shea T."/>
            <person name="Shenoy N."/>
            <person name="Sisk P."/>
            <person name="Stolte C."/>
            <person name="Sykes S."/>
            <person name="Walk T."/>
            <person name="White J."/>
            <person name="Yandava C."/>
            <person name="Haas B."/>
            <person name="Nusbaum C."/>
            <person name="Birren B."/>
        </authorList>
    </citation>
    <scope>NUCLEOTIDE SEQUENCE [LARGE SCALE GENOMIC DNA]</scope>
    <source>
        <strain evidence="4">R3-111a-1</strain>
    </source>
</reference>
<accession>J3NUE3</accession>
<dbReference type="GO" id="GO:0003735">
    <property type="term" value="F:structural constituent of ribosome"/>
    <property type="evidence" value="ECO:0007669"/>
    <property type="project" value="TreeGrafter"/>
</dbReference>
<dbReference type="GO" id="GO:0005763">
    <property type="term" value="C:mitochondrial small ribosomal subunit"/>
    <property type="evidence" value="ECO:0007669"/>
    <property type="project" value="TreeGrafter"/>
</dbReference>
<reference evidence="3" key="5">
    <citation type="submission" date="2018-04" db="UniProtKB">
        <authorList>
            <consortium name="EnsemblFungi"/>
        </authorList>
    </citation>
    <scope>IDENTIFICATION</scope>
    <source>
        <strain evidence="3">R3-111a-1</strain>
    </source>
</reference>
<dbReference type="VEuPathDB" id="FungiDB:GGTG_04899"/>
<organism evidence="2">
    <name type="scientific">Gaeumannomyces tritici (strain R3-111a-1)</name>
    <name type="common">Wheat and barley take-all root rot fungus</name>
    <name type="synonym">Gaeumannomyces graminis var. tritici</name>
    <dbReference type="NCBI Taxonomy" id="644352"/>
    <lineage>
        <taxon>Eukaryota</taxon>
        <taxon>Fungi</taxon>
        <taxon>Dikarya</taxon>
        <taxon>Ascomycota</taxon>
        <taxon>Pezizomycotina</taxon>
        <taxon>Sordariomycetes</taxon>
        <taxon>Sordariomycetidae</taxon>
        <taxon>Magnaporthales</taxon>
        <taxon>Magnaporthaceae</taxon>
        <taxon>Gaeumannomyces</taxon>
    </lineage>
</organism>
<feature type="region of interest" description="Disordered" evidence="1">
    <location>
        <begin position="44"/>
        <end position="67"/>
    </location>
</feature>
<proteinExistence type="predicted"/>
<evidence type="ECO:0008006" key="5">
    <source>
        <dbReference type="Google" id="ProtNLM"/>
    </source>
</evidence>
<evidence type="ECO:0000313" key="3">
    <source>
        <dbReference type="EnsemblFungi" id="EJT79816"/>
    </source>
</evidence>
<dbReference type="Pfam" id="PF12298">
    <property type="entry name" value="Bot1p"/>
    <property type="match status" value="1"/>
</dbReference>
<dbReference type="EMBL" id="GL385396">
    <property type="protein sequence ID" value="EJT79816.1"/>
    <property type="molecule type" value="Genomic_DNA"/>
</dbReference>
<dbReference type="AlphaFoldDB" id="J3NUE3"/>
<reference evidence="2" key="2">
    <citation type="submission" date="2010-07" db="EMBL/GenBank/DDBJ databases">
        <authorList>
            <consortium name="The Broad Institute Genome Sequencing Platform"/>
            <consortium name="Broad Institute Genome Sequencing Center for Infectious Disease"/>
            <person name="Ma L.-J."/>
            <person name="Dead R."/>
            <person name="Young S."/>
            <person name="Zeng Q."/>
            <person name="Koehrsen M."/>
            <person name="Alvarado L."/>
            <person name="Berlin A."/>
            <person name="Chapman S.B."/>
            <person name="Chen Z."/>
            <person name="Freedman E."/>
            <person name="Gellesch M."/>
            <person name="Goldberg J."/>
            <person name="Griggs A."/>
            <person name="Gujja S."/>
            <person name="Heilman E.R."/>
            <person name="Heiman D."/>
            <person name="Hepburn T."/>
            <person name="Howarth C."/>
            <person name="Jen D."/>
            <person name="Larson L."/>
            <person name="Mehta T."/>
            <person name="Neiman D."/>
            <person name="Pearson M."/>
            <person name="Roberts A."/>
            <person name="Saif S."/>
            <person name="Shea T."/>
            <person name="Shenoy N."/>
            <person name="Sisk P."/>
            <person name="Stolte C."/>
            <person name="Sykes S."/>
            <person name="Walk T."/>
            <person name="White J."/>
            <person name="Yandava C."/>
            <person name="Haas B."/>
            <person name="Nusbaum C."/>
            <person name="Birren B."/>
        </authorList>
    </citation>
    <scope>NUCLEOTIDE SEQUENCE</scope>
    <source>
        <strain evidence="2">R3-111a-1</strain>
    </source>
</reference>
<evidence type="ECO:0000256" key="1">
    <source>
        <dbReference type="SAM" id="MobiDB-lite"/>
    </source>
</evidence>
<dbReference type="Proteomes" id="UP000006039">
    <property type="component" value="Unassembled WGS sequence"/>
</dbReference>
<keyword evidence="4" id="KW-1185">Reference proteome</keyword>
<gene>
    <name evidence="3" type="primary">20345357</name>
    <name evidence="2" type="ORF">GGTG_04899</name>
</gene>
<feature type="compositionally biased region" description="Low complexity" evidence="1">
    <location>
        <begin position="55"/>
        <end position="67"/>
    </location>
</feature>
<sequence>MPPRLPSAACQWRQVADCVSFSASSPASSVLLPYSTSIIPCAATRPAATPPTPSPRRQQQQSRSFSATAAAETRLRRFFWHWIKRHKHVLRESQGQHDQPEPAYIPPGFGRQNKRLPFPLNPQFQSHPVLSEELRNDIWKRVMIQGEPMLSVSAELGVDVRRIAAVVRLKEVEEDWLKKNKPLARPYARAIMGMLPQTFPGTKHEPFNEIPVHTFTTQQLFVPTSESRHFTRADAAEAFNRSMLPADARIPHKELVEMERLVAVEGVAPVEAQAAFRAAAAAKERALAEGKARAAERERGRTTVVRSSRKVEFRFKDYNVDTVGKQGRSRHGLGWRYGAMFLDRKKSQVKIPTEVS</sequence>
<evidence type="ECO:0000313" key="2">
    <source>
        <dbReference type="EMBL" id="EJT79816.1"/>
    </source>
</evidence>
<dbReference type="EnsemblFungi" id="EJT79816">
    <property type="protein sequence ID" value="EJT79816"/>
    <property type="gene ID" value="GGTG_04899"/>
</dbReference>
<dbReference type="HOGENOM" id="CLU_049223_1_0_1"/>
<dbReference type="GO" id="GO:0032543">
    <property type="term" value="P:mitochondrial translation"/>
    <property type="evidence" value="ECO:0007669"/>
    <property type="project" value="TreeGrafter"/>
</dbReference>
<dbReference type="STRING" id="644352.J3NUE3"/>
<evidence type="ECO:0000313" key="4">
    <source>
        <dbReference type="Proteomes" id="UP000006039"/>
    </source>
</evidence>
<reference evidence="3" key="4">
    <citation type="journal article" date="2015" name="G3 (Bethesda)">
        <title>Genome sequences of three phytopathogenic species of the Magnaporthaceae family of fungi.</title>
        <authorList>
            <person name="Okagaki L.H."/>
            <person name="Nunes C.C."/>
            <person name="Sailsbery J."/>
            <person name="Clay B."/>
            <person name="Brown D."/>
            <person name="John T."/>
            <person name="Oh Y."/>
            <person name="Young N."/>
            <person name="Fitzgerald M."/>
            <person name="Haas B.J."/>
            <person name="Zeng Q."/>
            <person name="Young S."/>
            <person name="Adiconis X."/>
            <person name="Fan L."/>
            <person name="Levin J.Z."/>
            <person name="Mitchell T.K."/>
            <person name="Okubara P.A."/>
            <person name="Farman M.L."/>
            <person name="Kohn L.M."/>
            <person name="Birren B."/>
            <person name="Ma L.-J."/>
            <person name="Dean R.A."/>
        </authorList>
    </citation>
    <scope>NUCLEOTIDE SEQUENCE</scope>
    <source>
        <strain evidence="3">R3-111a-1</strain>
    </source>
</reference>
<protein>
    <recommendedName>
        <fullName evidence="5">37S ribosomal protein S35</fullName>
    </recommendedName>
</protein>
<dbReference type="PANTHER" id="PTHR28158:SF1">
    <property type="entry name" value="SMALL RIBOSOMAL SUBUNIT PROTEIN MS45"/>
    <property type="match status" value="1"/>
</dbReference>
<dbReference type="PANTHER" id="PTHR28158">
    <property type="entry name" value="37S RIBOSOMAL PROTEIN S35, MITOCHONDRIAL"/>
    <property type="match status" value="1"/>
</dbReference>
<dbReference type="OrthoDB" id="10052321at2759"/>
<dbReference type="InterPro" id="IPR021036">
    <property type="entry name" value="Ribosomal_mS45"/>
</dbReference>
<dbReference type="RefSeq" id="XP_009220961.1">
    <property type="nucleotide sequence ID" value="XM_009222697.1"/>
</dbReference>
<dbReference type="GeneID" id="20345357"/>